<evidence type="ECO:0000256" key="3">
    <source>
        <dbReference type="ARBA" id="ARBA00012170"/>
    </source>
</evidence>
<dbReference type="NCBIfam" id="TIGR02961">
    <property type="entry name" value="allantoicase"/>
    <property type="match status" value="1"/>
</dbReference>
<evidence type="ECO:0000313" key="10">
    <source>
        <dbReference type="EMBL" id="SGZ52098.1"/>
    </source>
</evidence>
<dbReference type="EC" id="3.5.3.4" evidence="3"/>
<dbReference type="PANTHER" id="PTHR12045">
    <property type="entry name" value="ALLANTOICASE"/>
    <property type="match status" value="1"/>
</dbReference>
<evidence type="ECO:0000256" key="4">
    <source>
        <dbReference type="ARBA" id="ARBA00022631"/>
    </source>
</evidence>
<dbReference type="EMBL" id="LT635758">
    <property type="protein sequence ID" value="SGZ51872.1"/>
    <property type="molecule type" value="Genomic_DNA"/>
</dbReference>
<evidence type="ECO:0000256" key="2">
    <source>
        <dbReference type="ARBA" id="ARBA00009242"/>
    </source>
</evidence>
<keyword evidence="12" id="KW-1185">Reference proteome</keyword>
<dbReference type="OrthoDB" id="10266039at2759"/>
<dbReference type="FunFam" id="2.60.120.260:FF:000059">
    <property type="entry name" value="Probable allantoicase"/>
    <property type="match status" value="1"/>
</dbReference>
<feature type="domain" description="Allantoicase" evidence="8">
    <location>
        <begin position="199"/>
        <end position="334"/>
    </location>
</feature>
<comment type="function">
    <text evidence="6">Utilization of purines as secondary nitrogen sources, when primary sources are limiting.</text>
</comment>
<evidence type="ECO:0000256" key="6">
    <source>
        <dbReference type="ARBA" id="ARBA00056910"/>
    </source>
</evidence>
<proteinExistence type="inferred from homology"/>
<dbReference type="FunFam" id="2.60.120.260:FF:000078">
    <property type="entry name" value="DAL2p Allantoicase"/>
    <property type="match status" value="1"/>
</dbReference>
<dbReference type="GO" id="GO:0004037">
    <property type="term" value="F:allantoicase activity"/>
    <property type="evidence" value="ECO:0007669"/>
    <property type="project" value="UniProtKB-EC"/>
</dbReference>
<evidence type="ECO:0000256" key="5">
    <source>
        <dbReference type="ARBA" id="ARBA00022801"/>
    </source>
</evidence>
<evidence type="ECO:0000313" key="11">
    <source>
        <dbReference type="Proteomes" id="UP000182259"/>
    </source>
</evidence>
<dbReference type="InterPro" id="IPR005164">
    <property type="entry name" value="Allantoicase"/>
</dbReference>
<dbReference type="AlphaFoldDB" id="A0A1L0BPK5"/>
<evidence type="ECO:0000256" key="7">
    <source>
        <dbReference type="ARBA" id="ARBA00060607"/>
    </source>
</evidence>
<dbReference type="PANTHER" id="PTHR12045:SF3">
    <property type="entry name" value="INACTIVE ALLANTOICASE-RELATED"/>
    <property type="match status" value="1"/>
</dbReference>
<evidence type="ECO:0000313" key="12">
    <source>
        <dbReference type="Proteomes" id="UP000182334"/>
    </source>
</evidence>
<reference evidence="11 12" key="1">
    <citation type="submission" date="2016-10" db="EMBL/GenBank/DDBJ databases">
        <authorList>
            <person name="de Groot N.N."/>
        </authorList>
    </citation>
    <scope>NUCLEOTIDE SEQUENCE [LARGE SCALE GENOMIC DNA]</scope>
    <source>
        <strain evidence="9 12">CBS 141442</strain>
        <strain evidence="10 11">PYCC 4715</strain>
    </source>
</reference>
<protein>
    <recommendedName>
        <fullName evidence="3">allantoicase</fullName>
        <ecNumber evidence="3">3.5.3.4</ecNumber>
    </recommendedName>
</protein>
<name>A0A1L0BPK5_9ASCO</name>
<sequence>MPVQVQTEESFHSNVVLKYTDVIGEKLGGAIVRFSDEWFAAAENLIKPKPPIRDASRFTHAGAWYDGWETRRHNTEEADWVIFRAGVSSAKIIGCEVDTAFFNGNHAPHISVEGVNLVHEADLNDESLVWEEIIEKTECGPSQRHFFVRPQITDASYTHFRLRMYPDGGIARFRLYGTVVPILPKLESTIIDTASVKNGGVAVKVSDQHFGSADNLLLPGRGHDMSDGWETKRSRTPGHVDWVAIKLGAVTQIKNIVVDTAHFRGNFPQKINIKAFNGSEVPAFDSDKWTTLVSDTKTGPDAEHKYEVSDEKAYSHVLLTIIPDGGVKRVRVNGLIKA</sequence>
<comment type="catalytic activity">
    <reaction evidence="1">
        <text>allantoate + H2O = (S)-ureidoglycolate + urea</text>
        <dbReference type="Rhea" id="RHEA:11016"/>
        <dbReference type="ChEBI" id="CHEBI:15377"/>
        <dbReference type="ChEBI" id="CHEBI:16199"/>
        <dbReference type="ChEBI" id="CHEBI:17536"/>
        <dbReference type="ChEBI" id="CHEBI:57296"/>
        <dbReference type="EC" id="3.5.3.4"/>
    </reaction>
</comment>
<dbReference type="PIRSF" id="PIRSF016516">
    <property type="entry name" value="Allantoicase"/>
    <property type="match status" value="1"/>
</dbReference>
<feature type="domain" description="Allantoicase" evidence="8">
    <location>
        <begin position="28"/>
        <end position="179"/>
    </location>
</feature>
<dbReference type="Gene3D" id="2.60.120.260">
    <property type="entry name" value="Galactose-binding domain-like"/>
    <property type="match status" value="2"/>
</dbReference>
<gene>
    <name evidence="10" type="ORF">SAMEA4029009_CIC11G00000004408</name>
    <name evidence="9" type="ORF">SAMEA4029010_CIC11G00000004359</name>
</gene>
<dbReference type="Pfam" id="PF03561">
    <property type="entry name" value="Allantoicase"/>
    <property type="match status" value="2"/>
</dbReference>
<evidence type="ECO:0000256" key="1">
    <source>
        <dbReference type="ARBA" id="ARBA00001314"/>
    </source>
</evidence>
<comment type="pathway">
    <text evidence="7">Nitrogen metabolism; (S)-allantoin degradation; (S)-ureidoglycolate from allantoate (aminidohydrolase route): step 1/1.</text>
</comment>
<dbReference type="InterPro" id="IPR015908">
    <property type="entry name" value="Allantoicase_dom"/>
</dbReference>
<dbReference type="EMBL" id="LT635765">
    <property type="protein sequence ID" value="SGZ52098.1"/>
    <property type="molecule type" value="Genomic_DNA"/>
</dbReference>
<keyword evidence="5" id="KW-0378">Hydrolase</keyword>
<organism evidence="10 11">
    <name type="scientific">Sungouiella intermedia</name>
    <dbReference type="NCBI Taxonomy" id="45354"/>
    <lineage>
        <taxon>Eukaryota</taxon>
        <taxon>Fungi</taxon>
        <taxon>Dikarya</taxon>
        <taxon>Ascomycota</taxon>
        <taxon>Saccharomycotina</taxon>
        <taxon>Pichiomycetes</taxon>
        <taxon>Metschnikowiaceae</taxon>
        <taxon>Sungouiella</taxon>
    </lineage>
</organism>
<dbReference type="InterPro" id="IPR008979">
    <property type="entry name" value="Galactose-bd-like_sf"/>
</dbReference>
<keyword evidence="4" id="KW-0659">Purine metabolism</keyword>
<evidence type="ECO:0000313" key="9">
    <source>
        <dbReference type="EMBL" id="SGZ51872.1"/>
    </source>
</evidence>
<dbReference type="Proteomes" id="UP000182334">
    <property type="component" value="Chromosome III"/>
</dbReference>
<dbReference type="GO" id="GO:0000256">
    <property type="term" value="P:allantoin catabolic process"/>
    <property type="evidence" value="ECO:0007669"/>
    <property type="project" value="InterPro"/>
</dbReference>
<evidence type="ECO:0000259" key="8">
    <source>
        <dbReference type="Pfam" id="PF03561"/>
    </source>
</evidence>
<dbReference type="Proteomes" id="UP000182259">
    <property type="component" value="Chromosome II"/>
</dbReference>
<accession>A0A1L0BPK5</accession>
<dbReference type="GO" id="GO:0006144">
    <property type="term" value="P:purine nucleobase metabolic process"/>
    <property type="evidence" value="ECO:0007669"/>
    <property type="project" value="UniProtKB-KW"/>
</dbReference>
<dbReference type="HAMAP" id="MF_00813">
    <property type="entry name" value="Allantoicase"/>
    <property type="match status" value="1"/>
</dbReference>
<comment type="similarity">
    <text evidence="2">Belongs to the allantoicase family.</text>
</comment>
<dbReference type="STRING" id="45354.A0A1L0BPK5"/>
<dbReference type="SUPFAM" id="SSF49785">
    <property type="entry name" value="Galactose-binding domain-like"/>
    <property type="match status" value="2"/>
</dbReference>